<dbReference type="EMBL" id="FOYO01000001">
    <property type="protein sequence ID" value="SFR44668.1"/>
    <property type="molecule type" value="Genomic_DNA"/>
</dbReference>
<gene>
    <name evidence="2" type="ORF">SAMN04488002_1871</name>
</gene>
<organism evidence="2 3">
    <name type="scientific">Litoreibacter janthinus</name>
    <dbReference type="NCBI Taxonomy" id="670154"/>
    <lineage>
        <taxon>Bacteria</taxon>
        <taxon>Pseudomonadati</taxon>
        <taxon>Pseudomonadota</taxon>
        <taxon>Alphaproteobacteria</taxon>
        <taxon>Rhodobacterales</taxon>
        <taxon>Roseobacteraceae</taxon>
        <taxon>Litoreibacter</taxon>
    </lineage>
</organism>
<evidence type="ECO:0008006" key="4">
    <source>
        <dbReference type="Google" id="ProtNLM"/>
    </source>
</evidence>
<sequence length="91" mass="10075">MKFDTQFTALRRAVARFSKDTSGSAVVDWVLLTAAIAGISIAVGTTINTGMENASTDIKRCMKIQGNLWTKDNGDDYAKRMKRIENRCSKL</sequence>
<dbReference type="RefSeq" id="WP_090215755.1">
    <property type="nucleotide sequence ID" value="NZ_FOYO01000001.1"/>
</dbReference>
<evidence type="ECO:0000313" key="2">
    <source>
        <dbReference type="EMBL" id="SFR44668.1"/>
    </source>
</evidence>
<reference evidence="3" key="1">
    <citation type="submission" date="2016-10" db="EMBL/GenBank/DDBJ databases">
        <authorList>
            <person name="Varghese N."/>
            <person name="Submissions S."/>
        </authorList>
    </citation>
    <scope>NUCLEOTIDE SEQUENCE [LARGE SCALE GENOMIC DNA]</scope>
    <source>
        <strain evidence="3">DSM 26921</strain>
    </source>
</reference>
<feature type="transmembrane region" description="Helical" evidence="1">
    <location>
        <begin position="29"/>
        <end position="50"/>
    </location>
</feature>
<evidence type="ECO:0000313" key="3">
    <source>
        <dbReference type="Proteomes" id="UP000199658"/>
    </source>
</evidence>
<dbReference type="OrthoDB" id="7866165at2"/>
<accession>A0A1I6GR57</accession>
<keyword evidence="1" id="KW-0812">Transmembrane</keyword>
<keyword evidence="1" id="KW-0472">Membrane</keyword>
<proteinExistence type="predicted"/>
<dbReference type="AlphaFoldDB" id="A0A1I6GR57"/>
<keyword evidence="3" id="KW-1185">Reference proteome</keyword>
<keyword evidence="1" id="KW-1133">Transmembrane helix</keyword>
<evidence type="ECO:0000256" key="1">
    <source>
        <dbReference type="SAM" id="Phobius"/>
    </source>
</evidence>
<dbReference type="Proteomes" id="UP000199658">
    <property type="component" value="Unassembled WGS sequence"/>
</dbReference>
<name>A0A1I6GR57_9RHOB</name>
<protein>
    <recommendedName>
        <fullName evidence="4">Flp pilus assembly protein, pilin Flp</fullName>
    </recommendedName>
</protein>